<accession>A0A8H3EI06</accession>
<keyword evidence="9" id="KW-1185">Reference proteome</keyword>
<dbReference type="GO" id="GO:0005783">
    <property type="term" value="C:endoplasmic reticulum"/>
    <property type="evidence" value="ECO:0007669"/>
    <property type="project" value="TreeGrafter"/>
</dbReference>
<feature type="transmembrane region" description="Helical" evidence="6">
    <location>
        <begin position="199"/>
        <end position="219"/>
    </location>
</feature>
<dbReference type="SMART" id="SM00724">
    <property type="entry name" value="TLC"/>
    <property type="match status" value="1"/>
</dbReference>
<evidence type="ECO:0000256" key="1">
    <source>
        <dbReference type="ARBA" id="ARBA00004141"/>
    </source>
</evidence>
<feature type="transmembrane region" description="Helical" evidence="6">
    <location>
        <begin position="166"/>
        <end position="187"/>
    </location>
</feature>
<comment type="subcellular location">
    <subcellularLocation>
        <location evidence="1">Membrane</location>
        <topology evidence="1">Multi-pass membrane protein</topology>
    </subcellularLocation>
</comment>
<keyword evidence="3 6" id="KW-1133">Transmembrane helix</keyword>
<sequence length="286" mass="32453">MHDPIPPPSASLIKATQPLASVLALRTLPFHAHEILPAFCFYEFVNSFVSPYVSTRLFPQTYPQLSRKKKINWNIHFVSMIQSCFINSAALWVIFADRERRSMDATQRVWGYTGASGMVQGFAAGYFAWDLMASIKDVDVHGWGALIHAASALVVTSLGFRPFVNYYGINFILYELSTPFLNIHWFMDKVGMTGTRAQLINGITLLATFGGSRLVWGVYQSVNMYRDIWHAYSLRGEDPVPPWLAVAYVASNTVLNVLNFYWFGRMVTTVKKRFDKPEAESAKKKR</sequence>
<evidence type="ECO:0000256" key="5">
    <source>
        <dbReference type="PROSITE-ProRule" id="PRU00205"/>
    </source>
</evidence>
<dbReference type="OrthoDB" id="10266980at2759"/>
<dbReference type="AlphaFoldDB" id="A0A8H3EI06"/>
<evidence type="ECO:0000259" key="7">
    <source>
        <dbReference type="PROSITE" id="PS50922"/>
    </source>
</evidence>
<evidence type="ECO:0000313" key="8">
    <source>
        <dbReference type="EMBL" id="CAF9906057.1"/>
    </source>
</evidence>
<comment type="caution">
    <text evidence="8">The sequence shown here is derived from an EMBL/GenBank/DDBJ whole genome shotgun (WGS) entry which is preliminary data.</text>
</comment>
<name>A0A8H3EI06_9LECA</name>
<evidence type="ECO:0000256" key="2">
    <source>
        <dbReference type="ARBA" id="ARBA00022692"/>
    </source>
</evidence>
<evidence type="ECO:0000256" key="4">
    <source>
        <dbReference type="ARBA" id="ARBA00023136"/>
    </source>
</evidence>
<dbReference type="InterPro" id="IPR050846">
    <property type="entry name" value="TLCD"/>
</dbReference>
<dbReference type="PANTHER" id="PTHR13439:SF0">
    <property type="entry name" value="TOPOISOMERASE I DAMAGE AFFECTED PROTEIN 4"/>
    <property type="match status" value="1"/>
</dbReference>
<gene>
    <name evidence="8" type="ORF">HETSPECPRED_006039</name>
</gene>
<dbReference type="GO" id="GO:0055088">
    <property type="term" value="P:lipid homeostasis"/>
    <property type="evidence" value="ECO:0007669"/>
    <property type="project" value="TreeGrafter"/>
</dbReference>
<feature type="transmembrane region" description="Helical" evidence="6">
    <location>
        <begin position="243"/>
        <end position="263"/>
    </location>
</feature>
<feature type="domain" description="TLC" evidence="7">
    <location>
        <begin position="68"/>
        <end position="275"/>
    </location>
</feature>
<evidence type="ECO:0000256" key="3">
    <source>
        <dbReference type="ARBA" id="ARBA00022989"/>
    </source>
</evidence>
<evidence type="ECO:0000256" key="6">
    <source>
        <dbReference type="SAM" id="Phobius"/>
    </source>
</evidence>
<dbReference type="GO" id="GO:0016020">
    <property type="term" value="C:membrane"/>
    <property type="evidence" value="ECO:0007669"/>
    <property type="project" value="UniProtKB-SubCell"/>
</dbReference>
<proteinExistence type="predicted"/>
<dbReference type="Proteomes" id="UP000664521">
    <property type="component" value="Unassembled WGS sequence"/>
</dbReference>
<dbReference type="PANTHER" id="PTHR13439">
    <property type="entry name" value="CT120 PROTEIN"/>
    <property type="match status" value="1"/>
</dbReference>
<feature type="transmembrane region" description="Helical" evidence="6">
    <location>
        <begin position="110"/>
        <end position="129"/>
    </location>
</feature>
<dbReference type="InterPro" id="IPR006634">
    <property type="entry name" value="TLC-dom"/>
</dbReference>
<keyword evidence="2 5" id="KW-0812">Transmembrane</keyword>
<dbReference type="EMBL" id="CAJPDS010000004">
    <property type="protein sequence ID" value="CAF9906057.1"/>
    <property type="molecule type" value="Genomic_DNA"/>
</dbReference>
<dbReference type="PROSITE" id="PS50922">
    <property type="entry name" value="TLC"/>
    <property type="match status" value="1"/>
</dbReference>
<dbReference type="Pfam" id="PF03798">
    <property type="entry name" value="TRAM_LAG1_CLN8"/>
    <property type="match status" value="1"/>
</dbReference>
<keyword evidence="4 5" id="KW-0472">Membrane</keyword>
<feature type="transmembrane region" description="Helical" evidence="6">
    <location>
        <begin position="75"/>
        <end position="95"/>
    </location>
</feature>
<reference evidence="8" key="1">
    <citation type="submission" date="2021-03" db="EMBL/GenBank/DDBJ databases">
        <authorList>
            <person name="Tagirdzhanova G."/>
        </authorList>
    </citation>
    <scope>NUCLEOTIDE SEQUENCE</scope>
</reference>
<organism evidence="8 9">
    <name type="scientific">Heterodermia speciosa</name>
    <dbReference type="NCBI Taxonomy" id="116794"/>
    <lineage>
        <taxon>Eukaryota</taxon>
        <taxon>Fungi</taxon>
        <taxon>Dikarya</taxon>
        <taxon>Ascomycota</taxon>
        <taxon>Pezizomycotina</taxon>
        <taxon>Lecanoromycetes</taxon>
        <taxon>OSLEUM clade</taxon>
        <taxon>Lecanoromycetidae</taxon>
        <taxon>Caliciales</taxon>
        <taxon>Physciaceae</taxon>
        <taxon>Heterodermia</taxon>
    </lineage>
</organism>
<protein>
    <recommendedName>
        <fullName evidence="7">TLC domain-containing protein</fullName>
    </recommendedName>
</protein>
<evidence type="ECO:0000313" key="9">
    <source>
        <dbReference type="Proteomes" id="UP000664521"/>
    </source>
</evidence>